<dbReference type="Proteomes" id="UP000076727">
    <property type="component" value="Unassembled WGS sequence"/>
</dbReference>
<dbReference type="EMBL" id="KV429140">
    <property type="protein sequence ID" value="KZT64120.1"/>
    <property type="molecule type" value="Genomic_DNA"/>
</dbReference>
<gene>
    <name evidence="1" type="ORF">DAEQUDRAFT_52914</name>
</gene>
<reference evidence="1 2" key="1">
    <citation type="journal article" date="2016" name="Mol. Biol. Evol.">
        <title>Comparative Genomics of Early-Diverging Mushroom-Forming Fungi Provides Insights into the Origins of Lignocellulose Decay Capabilities.</title>
        <authorList>
            <person name="Nagy L.G."/>
            <person name="Riley R."/>
            <person name="Tritt A."/>
            <person name="Adam C."/>
            <person name="Daum C."/>
            <person name="Floudas D."/>
            <person name="Sun H."/>
            <person name="Yadav J.S."/>
            <person name="Pangilinan J."/>
            <person name="Larsson K.H."/>
            <person name="Matsuura K."/>
            <person name="Barry K."/>
            <person name="Labutti K."/>
            <person name="Kuo R."/>
            <person name="Ohm R.A."/>
            <person name="Bhattacharya S.S."/>
            <person name="Shirouzu T."/>
            <person name="Yoshinaga Y."/>
            <person name="Martin F.M."/>
            <person name="Grigoriev I.V."/>
            <person name="Hibbett D.S."/>
        </authorList>
    </citation>
    <scope>NUCLEOTIDE SEQUENCE [LARGE SCALE GENOMIC DNA]</scope>
    <source>
        <strain evidence="1 2">L-15889</strain>
    </source>
</reference>
<name>A0A165L9G1_9APHY</name>
<organism evidence="1 2">
    <name type="scientific">Daedalea quercina L-15889</name>
    <dbReference type="NCBI Taxonomy" id="1314783"/>
    <lineage>
        <taxon>Eukaryota</taxon>
        <taxon>Fungi</taxon>
        <taxon>Dikarya</taxon>
        <taxon>Basidiomycota</taxon>
        <taxon>Agaricomycotina</taxon>
        <taxon>Agaricomycetes</taxon>
        <taxon>Polyporales</taxon>
        <taxon>Fomitopsis</taxon>
    </lineage>
</organism>
<proteinExistence type="predicted"/>
<evidence type="ECO:0000313" key="1">
    <source>
        <dbReference type="EMBL" id="KZT64120.1"/>
    </source>
</evidence>
<keyword evidence="2" id="KW-1185">Reference proteome</keyword>
<accession>A0A165L9G1</accession>
<sequence>MNIDVEVAPEVLSCGSHVAGPRRRSPDVTVIGMDRLHCYSGRVREPWWNTCPWVCPERFCKSSNTPYSNMSWPLETFQ</sequence>
<evidence type="ECO:0000313" key="2">
    <source>
        <dbReference type="Proteomes" id="UP000076727"/>
    </source>
</evidence>
<protein>
    <submittedName>
        <fullName evidence="1">Uncharacterized protein</fullName>
    </submittedName>
</protein>
<dbReference type="AlphaFoldDB" id="A0A165L9G1"/>